<evidence type="ECO:0000313" key="1">
    <source>
        <dbReference type="EMBL" id="GEQ97542.1"/>
    </source>
</evidence>
<dbReference type="RefSeq" id="WP_150000006.1">
    <property type="nucleotide sequence ID" value="NZ_BKCL01000003.1"/>
</dbReference>
<dbReference type="EMBL" id="BKCL01000003">
    <property type="protein sequence ID" value="GEQ97542.1"/>
    <property type="molecule type" value="Genomic_DNA"/>
</dbReference>
<dbReference type="Proteomes" id="UP000322084">
    <property type="component" value="Unassembled WGS sequence"/>
</dbReference>
<comment type="caution">
    <text evidence="1">The sequence shown here is derived from an EMBL/GenBank/DDBJ whole genome shotgun (WGS) entry which is preliminary data.</text>
</comment>
<reference evidence="1 2" key="1">
    <citation type="submission" date="2019-09" db="EMBL/GenBank/DDBJ databases">
        <title>NBRP : Genome information of microbial organism related human and environment.</title>
        <authorList>
            <person name="Hattori M."/>
            <person name="Oshima K."/>
            <person name="Inaba H."/>
            <person name="Suda W."/>
            <person name="Sakamoto M."/>
            <person name="Iino T."/>
            <person name="Kitahara M."/>
            <person name="Oshida Y."/>
            <person name="Iida T."/>
            <person name="Kudo T."/>
            <person name="Itoh T."/>
            <person name="Ohkuma M."/>
        </authorList>
    </citation>
    <scope>NUCLEOTIDE SEQUENCE [LARGE SCALE GENOMIC DNA]</scope>
    <source>
        <strain evidence="1 2">Hi-2</strain>
    </source>
</reference>
<dbReference type="SUPFAM" id="SSF48371">
    <property type="entry name" value="ARM repeat"/>
    <property type="match status" value="1"/>
</dbReference>
<gene>
    <name evidence="1" type="ORF">JCM17844_11790</name>
</gene>
<evidence type="ECO:0000313" key="2">
    <source>
        <dbReference type="Proteomes" id="UP000322084"/>
    </source>
</evidence>
<dbReference type="Pfam" id="PF10098">
    <property type="entry name" value="DUF2336"/>
    <property type="match status" value="1"/>
</dbReference>
<organism evidence="1 2">
    <name type="scientific">Iodidimonas gelatinilytica</name>
    <dbReference type="NCBI Taxonomy" id="1236966"/>
    <lineage>
        <taxon>Bacteria</taxon>
        <taxon>Pseudomonadati</taxon>
        <taxon>Pseudomonadota</taxon>
        <taxon>Alphaproteobacteria</taxon>
        <taxon>Iodidimonadales</taxon>
        <taxon>Iodidimonadaceae</taxon>
        <taxon>Iodidimonas</taxon>
    </lineage>
</organism>
<evidence type="ECO:0008006" key="3">
    <source>
        <dbReference type="Google" id="ProtNLM"/>
    </source>
</evidence>
<accession>A0A5A7MNF6</accession>
<protein>
    <recommendedName>
        <fullName evidence="3">DUF2336 domain-containing protein</fullName>
    </recommendedName>
</protein>
<sequence length="383" mass="41863">MSEQRSHTPSKAKKADKDRAAPHAILNILDTGHRPDARARRSLAEFVAQIYAQNGLSAPEREAAIDVLHRFAHDTSLSVRRALAHCLANTPVLPASLARKLAQDVTSVAEPILINALALTDEDLIAIIMQHDDRKQMAIAKRPALTQAVTHMLISQGTKPVVEQALQNKGAALHPDDAQRAADRFGQSAKVLSAIAKRHDLPANLAIDIILHASIGLETFIKKQIDLPPPFLENLVIRARDEAVLGRLDALPEKTLLTILRRINSKGHLRDSLVLRAVILGDRDLLEAACAVRAEIGLVPARLQLYHRGPHALNKFLDQCGFSAMLEQVIALAVPTLRQSMEGAPLDTQQYQDVIISRIVGNFRTIAPGSPETVIAQLLRLPD</sequence>
<dbReference type="InterPro" id="IPR016024">
    <property type="entry name" value="ARM-type_fold"/>
</dbReference>
<name>A0A5A7MNF6_9PROT</name>
<dbReference type="AlphaFoldDB" id="A0A5A7MNF6"/>
<proteinExistence type="predicted"/>
<dbReference type="InterPro" id="IPR019285">
    <property type="entry name" value="DUF2336"/>
</dbReference>